<dbReference type="RefSeq" id="WP_378081327.1">
    <property type="nucleotide sequence ID" value="NZ_JBHSMH010000005.1"/>
</dbReference>
<sequence length="230" mass="27018">MATEAERYASDLAAWFRRHEDRGTAIPMENYMRGQYPFLGIKTPERTRLTKAFWAERGYPADEDVLEIVNRLWALPEREFQNVAMAFLERYKKKAKIGDIEAFENLITTKSWWDTVDYLAAHTMGTHLTRFPELLSEYPERWIRSDNMWLRRTAILYQLGYKGRTDADRLFAYVLRCKDESEFFIRKAIGWALREYAKTDSEAVRRFVASNKLSPLSVREALKHIGKGTG</sequence>
<organism evidence="1 2">
    <name type="scientific">Cohnella suwonensis</name>
    <dbReference type="NCBI Taxonomy" id="696072"/>
    <lineage>
        <taxon>Bacteria</taxon>
        <taxon>Bacillati</taxon>
        <taxon>Bacillota</taxon>
        <taxon>Bacilli</taxon>
        <taxon>Bacillales</taxon>
        <taxon>Paenibacillaceae</taxon>
        <taxon>Cohnella</taxon>
    </lineage>
</organism>
<dbReference type="EMBL" id="JBHSMH010000005">
    <property type="protein sequence ID" value="MFC5467973.1"/>
    <property type="molecule type" value="Genomic_DNA"/>
</dbReference>
<dbReference type="Pfam" id="PF08713">
    <property type="entry name" value="DNA_alkylation"/>
    <property type="match status" value="1"/>
</dbReference>
<dbReference type="Gene3D" id="1.25.40.290">
    <property type="entry name" value="ARM repeat domains"/>
    <property type="match status" value="1"/>
</dbReference>
<keyword evidence="2" id="KW-1185">Reference proteome</keyword>
<comment type="caution">
    <text evidence="1">The sequence shown here is derived from an EMBL/GenBank/DDBJ whole genome shotgun (WGS) entry which is preliminary data.</text>
</comment>
<evidence type="ECO:0000313" key="1">
    <source>
        <dbReference type="EMBL" id="MFC5467973.1"/>
    </source>
</evidence>
<proteinExistence type="predicted"/>
<dbReference type="PANTHER" id="PTHR34070:SF1">
    <property type="entry name" value="DNA ALKYLATION REPAIR PROTEIN"/>
    <property type="match status" value="1"/>
</dbReference>
<name>A0ABW0LQJ5_9BACL</name>
<dbReference type="Gene3D" id="1.20.1660.10">
    <property type="entry name" value="Hypothetical protein (EF3068)"/>
    <property type="match status" value="1"/>
</dbReference>
<gene>
    <name evidence="1" type="ORF">ACFPPD_04520</name>
</gene>
<dbReference type="PANTHER" id="PTHR34070">
    <property type="entry name" value="ARMADILLO-TYPE FOLD"/>
    <property type="match status" value="1"/>
</dbReference>
<dbReference type="InterPro" id="IPR016024">
    <property type="entry name" value="ARM-type_fold"/>
</dbReference>
<dbReference type="CDD" id="cd07064">
    <property type="entry name" value="AlkD_like_1"/>
    <property type="match status" value="1"/>
</dbReference>
<dbReference type="SUPFAM" id="SSF48371">
    <property type="entry name" value="ARM repeat"/>
    <property type="match status" value="1"/>
</dbReference>
<dbReference type="InterPro" id="IPR014825">
    <property type="entry name" value="DNA_alkylation"/>
</dbReference>
<reference evidence="2" key="1">
    <citation type="journal article" date="2019" name="Int. J. Syst. Evol. Microbiol.">
        <title>The Global Catalogue of Microorganisms (GCM) 10K type strain sequencing project: providing services to taxonomists for standard genome sequencing and annotation.</title>
        <authorList>
            <consortium name="The Broad Institute Genomics Platform"/>
            <consortium name="The Broad Institute Genome Sequencing Center for Infectious Disease"/>
            <person name="Wu L."/>
            <person name="Ma J."/>
        </authorList>
    </citation>
    <scope>NUCLEOTIDE SEQUENCE [LARGE SCALE GENOMIC DNA]</scope>
    <source>
        <strain evidence="2">CCUG 57113</strain>
    </source>
</reference>
<protein>
    <submittedName>
        <fullName evidence="1">DNA alkylation repair protein</fullName>
    </submittedName>
</protein>
<accession>A0ABW0LQJ5</accession>
<dbReference type="Proteomes" id="UP001596105">
    <property type="component" value="Unassembled WGS sequence"/>
</dbReference>
<evidence type="ECO:0000313" key="2">
    <source>
        <dbReference type="Proteomes" id="UP001596105"/>
    </source>
</evidence>